<dbReference type="SUPFAM" id="SSF52016">
    <property type="entry name" value="LeuD/IlvD-like"/>
    <property type="match status" value="1"/>
</dbReference>
<keyword evidence="1" id="KW-0456">Lyase</keyword>
<reference evidence="1" key="1">
    <citation type="journal article" date="2013" name="Environ. Microbiol.">
        <title>Microbiota from the distal guts of lean and obese adolescents exhibit partial functional redundancy besides clear differences in community structure.</title>
        <authorList>
            <person name="Ferrer M."/>
            <person name="Ruiz A."/>
            <person name="Lanza F."/>
            <person name="Haange S.B."/>
            <person name="Oberbach A."/>
            <person name="Till H."/>
            <person name="Bargiela R."/>
            <person name="Campoy C."/>
            <person name="Segura M.T."/>
            <person name="Richter M."/>
            <person name="von Bergen M."/>
            <person name="Seifert J."/>
            <person name="Suarez A."/>
        </authorList>
    </citation>
    <scope>NUCLEOTIDE SEQUENCE</scope>
</reference>
<dbReference type="GO" id="GO:0016829">
    <property type="term" value="F:lyase activity"/>
    <property type="evidence" value="ECO:0007669"/>
    <property type="project" value="UniProtKB-KW"/>
</dbReference>
<name>K1TC09_9ZZZZ</name>
<dbReference type="AlphaFoldDB" id="K1TC09"/>
<protein>
    <submittedName>
        <fullName evidence="1">Dihydroxy-acid and 6-phosphogluconate dehydratase</fullName>
        <ecNumber evidence="1">4.-.-.-</ecNumber>
    </submittedName>
</protein>
<dbReference type="EC" id="4.-.-.-" evidence="1"/>
<comment type="caution">
    <text evidence="1">The sequence shown here is derived from an EMBL/GenBank/DDBJ whole genome shotgun (WGS) entry which is preliminary data.</text>
</comment>
<gene>
    <name evidence="1" type="ORF">LEA_10572</name>
</gene>
<accession>K1TC09</accession>
<dbReference type="EMBL" id="AJWY01007104">
    <property type="protein sequence ID" value="EKC64979.1"/>
    <property type="molecule type" value="Genomic_DNA"/>
</dbReference>
<sequence length="50" mass="5592">VLVSDEELAARRAKWQPREPKITTGYLARYHELVTSGNRGAVLEAPSLKN</sequence>
<evidence type="ECO:0000313" key="1">
    <source>
        <dbReference type="EMBL" id="EKC64979.1"/>
    </source>
</evidence>
<organism evidence="1">
    <name type="scientific">human gut metagenome</name>
    <dbReference type="NCBI Taxonomy" id="408170"/>
    <lineage>
        <taxon>unclassified sequences</taxon>
        <taxon>metagenomes</taxon>
        <taxon>organismal metagenomes</taxon>
    </lineage>
</organism>
<proteinExistence type="predicted"/>
<feature type="non-terminal residue" evidence="1">
    <location>
        <position position="1"/>
    </location>
</feature>